<dbReference type="GO" id="GO:0006796">
    <property type="term" value="P:phosphate-containing compound metabolic process"/>
    <property type="evidence" value="ECO:0007669"/>
    <property type="project" value="UniProtKB-ARBA"/>
</dbReference>
<dbReference type="PANTHER" id="PTHR10584">
    <property type="entry name" value="SUGAR KINASE"/>
    <property type="match status" value="1"/>
</dbReference>
<evidence type="ECO:0000256" key="2">
    <source>
        <dbReference type="ARBA" id="ARBA00022777"/>
    </source>
</evidence>
<dbReference type="PRINTS" id="PR00990">
    <property type="entry name" value="RIBOKINASE"/>
</dbReference>
<evidence type="ECO:0000259" key="3">
    <source>
        <dbReference type="Pfam" id="PF00294"/>
    </source>
</evidence>
<evidence type="ECO:0000313" key="5">
    <source>
        <dbReference type="Proteomes" id="UP000199647"/>
    </source>
</evidence>
<dbReference type="OrthoDB" id="9775849at2"/>
<protein>
    <submittedName>
        <fullName evidence="4">Ribokinase</fullName>
    </submittedName>
</protein>
<dbReference type="STRING" id="1855383.SAMN05216548_10248"/>
<accession>A0A1H9C408</accession>
<dbReference type="Proteomes" id="UP000199647">
    <property type="component" value="Unassembled WGS sequence"/>
</dbReference>
<reference evidence="4 5" key="1">
    <citation type="submission" date="2016-10" db="EMBL/GenBank/DDBJ databases">
        <authorList>
            <person name="de Groot N.N."/>
        </authorList>
    </citation>
    <scope>NUCLEOTIDE SEQUENCE [LARGE SCALE GENOMIC DNA]</scope>
    <source>
        <strain evidence="4 5">A52C2</strain>
    </source>
</reference>
<dbReference type="PANTHER" id="PTHR10584:SF166">
    <property type="entry name" value="RIBOKINASE"/>
    <property type="match status" value="1"/>
</dbReference>
<evidence type="ECO:0000313" key="4">
    <source>
        <dbReference type="EMBL" id="SEP95956.1"/>
    </source>
</evidence>
<dbReference type="InterPro" id="IPR029056">
    <property type="entry name" value="Ribokinase-like"/>
</dbReference>
<dbReference type="EMBL" id="FOFG01000002">
    <property type="protein sequence ID" value="SEP95956.1"/>
    <property type="molecule type" value="Genomic_DNA"/>
</dbReference>
<organism evidence="4 5">
    <name type="scientific">Faunimonas pinastri</name>
    <dbReference type="NCBI Taxonomy" id="1855383"/>
    <lineage>
        <taxon>Bacteria</taxon>
        <taxon>Pseudomonadati</taxon>
        <taxon>Pseudomonadota</taxon>
        <taxon>Alphaproteobacteria</taxon>
        <taxon>Hyphomicrobiales</taxon>
        <taxon>Afifellaceae</taxon>
        <taxon>Faunimonas</taxon>
    </lineage>
</organism>
<keyword evidence="5" id="KW-1185">Reference proteome</keyword>
<proteinExistence type="predicted"/>
<dbReference type="Pfam" id="PF00294">
    <property type="entry name" value="PfkB"/>
    <property type="match status" value="1"/>
</dbReference>
<sequence length="313" mass="32311">MSDPGPLFIDPLFIGSLFIGPLFIGDVSWDLTFAVSHVPAPDEKVHAGALFASAGGVVVNAAVAASCAGARPTTLLRLGDDATGRLVEADLGAKGVRVRSTSVAGATCHVVIMIEPHGEKRMVLYPGVSMYPADELIVATDFSAAPWVHTSVYDRQAASLVVGKCREHGVRWSLDLEPATFPDGIETLSDHLDGAELVFCNARSAAQLGGDPVEILQGLGVRNVVLTLGPDGAAWHGRQGTFSVAAPHGKVVDTTGAGDCLAGWLIAELLADTAPEIALRNAVAAATLSCGIAGAQASYPTRAQVEETVARSA</sequence>
<gene>
    <name evidence="4" type="ORF">SAMN05216548_10248</name>
</gene>
<evidence type="ECO:0000256" key="1">
    <source>
        <dbReference type="ARBA" id="ARBA00022679"/>
    </source>
</evidence>
<dbReference type="Gene3D" id="3.40.1190.20">
    <property type="match status" value="1"/>
</dbReference>
<dbReference type="InterPro" id="IPR002139">
    <property type="entry name" value="Ribo/fructo_kinase"/>
</dbReference>
<dbReference type="GO" id="GO:0016301">
    <property type="term" value="F:kinase activity"/>
    <property type="evidence" value="ECO:0007669"/>
    <property type="project" value="UniProtKB-KW"/>
</dbReference>
<dbReference type="InterPro" id="IPR011611">
    <property type="entry name" value="PfkB_dom"/>
</dbReference>
<name>A0A1H9C408_9HYPH</name>
<dbReference type="SUPFAM" id="SSF53613">
    <property type="entry name" value="Ribokinase-like"/>
    <property type="match status" value="1"/>
</dbReference>
<dbReference type="AlphaFoldDB" id="A0A1H9C408"/>
<feature type="domain" description="Carbohydrate kinase PfkB" evidence="3">
    <location>
        <begin position="23"/>
        <end position="302"/>
    </location>
</feature>
<keyword evidence="2 4" id="KW-0418">Kinase</keyword>
<keyword evidence="1" id="KW-0808">Transferase</keyword>
<dbReference type="RefSeq" id="WP_092495237.1">
    <property type="nucleotide sequence ID" value="NZ_FOFG01000002.1"/>
</dbReference>